<dbReference type="RefSeq" id="WP_132101789.1">
    <property type="nucleotide sequence ID" value="NZ_SMLB01000004.1"/>
</dbReference>
<comment type="subcellular location">
    <subcellularLocation>
        <location evidence="1">Cell membrane</location>
        <topology evidence="1">Multi-pass membrane protein</topology>
    </subcellularLocation>
</comment>
<feature type="transmembrane region" description="Helical" evidence="7">
    <location>
        <begin position="371"/>
        <end position="395"/>
    </location>
</feature>
<feature type="transmembrane region" description="Helical" evidence="7">
    <location>
        <begin position="281"/>
        <end position="302"/>
    </location>
</feature>
<dbReference type="Pfam" id="PF02687">
    <property type="entry name" value="FtsX"/>
    <property type="match status" value="1"/>
</dbReference>
<comment type="similarity">
    <text evidence="6">Belongs to the ABC-4 integral membrane protein family.</text>
</comment>
<keyword evidence="4 7" id="KW-1133">Transmembrane helix</keyword>
<accession>A0A4R5AKJ9</accession>
<comment type="caution">
    <text evidence="9">The sequence shown here is derived from an EMBL/GenBank/DDBJ whole genome shotgun (WGS) entry which is preliminary data.</text>
</comment>
<sequence length="797" mass="81875">MTGAWLRLELRRRWRSLLVLALLVAFATAAVLTAVAGARRGESAVERLEHSTLPATAEVLPGDPGFDWDAVRALPGVAAVGEVAFASYELDGVPVEGPVPADLDVLRTVERPVVFEGRLADPGRLDEAIVTPRFVRTYGRGVGDTVTVRLYRPETLAAAIVDWRGGSSADGAGLPPADGPSVRIRIVGVVRSALLTDTEGAPGWLVPAAAFFTAYAPNLLRDPGDTRGLVRLDDGGSGYAAFKDALAEYTGRTDLTMWNHAAASVFVQGIIDIETTAVNGFAVAATAAAVFLVGQAIARYAAASVTELRVLGALGLTPRQQVAAAATGPVLAGVAGVTAGAGAAVLASAWFPVGTAAHREPTPGIEADWPVLAGGWCAVVASVAAGAALAAVATLRADRVAGSPRRSPVADAVNRTMPSLAVVLGTRLALEPGRGRRAVPVRPALTGAVAGVAGTVAALTLAAGVNDAQTTPARYGQVHALEAPLDAAGDGTAARVLSLLAADPEVAAVNDSRSAVAQAGATNPMVYSFQPVATPLPVIVDEGRMPAAADEVALGPYVAELLSVRVGDTVELTGTRASHRFTVTGLAFLPEGPENYNVDGAWVSAAGFDALFDAPAFHVAHIALRDGADPAAVAERLDRAVSTVAADQAVTPALQRDHSVELRVIRAIPLYLSVFLAVLALAAVGHALAVAVRRRRHDLAVLRAAGLTGRQCRAAVVTQAVVIVLAGLAIGAPLGVAAGRWLWRYVTDATVTHYVPPPVLPALVVVVPVALLAAVALAVWPARRAGSFPVWQALRAE</sequence>
<keyword evidence="10" id="KW-1185">Reference proteome</keyword>
<dbReference type="PANTHER" id="PTHR30572:SF4">
    <property type="entry name" value="ABC TRANSPORTER PERMEASE YTRF"/>
    <property type="match status" value="1"/>
</dbReference>
<evidence type="ECO:0000256" key="6">
    <source>
        <dbReference type="ARBA" id="ARBA00038076"/>
    </source>
</evidence>
<evidence type="ECO:0000256" key="5">
    <source>
        <dbReference type="ARBA" id="ARBA00023136"/>
    </source>
</evidence>
<dbReference type="InterPro" id="IPR050250">
    <property type="entry name" value="Macrolide_Exporter_MacB"/>
</dbReference>
<feature type="transmembrane region" description="Helical" evidence="7">
    <location>
        <begin position="714"/>
        <end position="739"/>
    </location>
</feature>
<feature type="transmembrane region" description="Helical" evidence="7">
    <location>
        <begin position="444"/>
        <end position="465"/>
    </location>
</feature>
<dbReference type="InterPro" id="IPR003838">
    <property type="entry name" value="ABC3_permease_C"/>
</dbReference>
<dbReference type="EMBL" id="SMLB01000004">
    <property type="protein sequence ID" value="TDD71949.1"/>
    <property type="molecule type" value="Genomic_DNA"/>
</dbReference>
<dbReference type="GO" id="GO:0005886">
    <property type="term" value="C:plasma membrane"/>
    <property type="evidence" value="ECO:0007669"/>
    <property type="project" value="UniProtKB-SubCell"/>
</dbReference>
<evidence type="ECO:0000256" key="4">
    <source>
        <dbReference type="ARBA" id="ARBA00022989"/>
    </source>
</evidence>
<evidence type="ECO:0000256" key="2">
    <source>
        <dbReference type="ARBA" id="ARBA00022475"/>
    </source>
</evidence>
<keyword evidence="3 7" id="KW-0812">Transmembrane</keyword>
<dbReference type="OrthoDB" id="3561385at2"/>
<feature type="domain" description="ABC3 transporter permease C-terminal" evidence="8">
    <location>
        <begin position="672"/>
        <end position="784"/>
    </location>
</feature>
<reference evidence="9 10" key="1">
    <citation type="submission" date="2019-02" db="EMBL/GenBank/DDBJ databases">
        <title>Draft genome sequences of novel Actinobacteria.</title>
        <authorList>
            <person name="Sahin N."/>
            <person name="Ay H."/>
            <person name="Saygin H."/>
        </authorList>
    </citation>
    <scope>NUCLEOTIDE SEQUENCE [LARGE SCALE GENOMIC DNA]</scope>
    <source>
        <strain evidence="9 10">8K307</strain>
    </source>
</reference>
<gene>
    <name evidence="9" type="ORF">E1262_04270</name>
</gene>
<dbReference type="AlphaFoldDB" id="A0A4R5AKJ9"/>
<dbReference type="GO" id="GO:0022857">
    <property type="term" value="F:transmembrane transporter activity"/>
    <property type="evidence" value="ECO:0007669"/>
    <property type="project" value="TreeGrafter"/>
</dbReference>
<evidence type="ECO:0000313" key="9">
    <source>
        <dbReference type="EMBL" id="TDD71949.1"/>
    </source>
</evidence>
<name>A0A4R5AKJ9_9ACTN</name>
<protein>
    <submittedName>
        <fullName evidence="9">FtsX-like permease family protein</fullName>
    </submittedName>
</protein>
<evidence type="ECO:0000256" key="3">
    <source>
        <dbReference type="ARBA" id="ARBA00022692"/>
    </source>
</evidence>
<feature type="transmembrane region" description="Helical" evidence="7">
    <location>
        <begin position="322"/>
        <end position="351"/>
    </location>
</feature>
<evidence type="ECO:0000313" key="10">
    <source>
        <dbReference type="Proteomes" id="UP000295217"/>
    </source>
</evidence>
<dbReference type="Proteomes" id="UP000295217">
    <property type="component" value="Unassembled WGS sequence"/>
</dbReference>
<keyword evidence="5 7" id="KW-0472">Membrane</keyword>
<feature type="transmembrane region" description="Helical" evidence="7">
    <location>
        <begin position="670"/>
        <end position="693"/>
    </location>
</feature>
<proteinExistence type="inferred from homology"/>
<feature type="transmembrane region" description="Helical" evidence="7">
    <location>
        <begin position="759"/>
        <end position="780"/>
    </location>
</feature>
<dbReference type="PANTHER" id="PTHR30572">
    <property type="entry name" value="MEMBRANE COMPONENT OF TRANSPORTER-RELATED"/>
    <property type="match status" value="1"/>
</dbReference>
<evidence type="ECO:0000256" key="1">
    <source>
        <dbReference type="ARBA" id="ARBA00004651"/>
    </source>
</evidence>
<keyword evidence="2" id="KW-1003">Cell membrane</keyword>
<evidence type="ECO:0000256" key="7">
    <source>
        <dbReference type="SAM" id="Phobius"/>
    </source>
</evidence>
<organism evidence="9 10">
    <name type="scientific">Jiangella aurantiaca</name>
    <dbReference type="NCBI Taxonomy" id="2530373"/>
    <lineage>
        <taxon>Bacteria</taxon>
        <taxon>Bacillati</taxon>
        <taxon>Actinomycetota</taxon>
        <taxon>Actinomycetes</taxon>
        <taxon>Jiangellales</taxon>
        <taxon>Jiangellaceae</taxon>
        <taxon>Jiangella</taxon>
    </lineage>
</organism>
<evidence type="ECO:0000259" key="8">
    <source>
        <dbReference type="Pfam" id="PF02687"/>
    </source>
</evidence>